<protein>
    <submittedName>
        <fullName evidence="2">Uncharacterized protein</fullName>
    </submittedName>
</protein>
<accession>A0A4S4LG54</accession>
<gene>
    <name evidence="2" type="ORF">EW146_g8229</name>
</gene>
<feature type="region of interest" description="Disordered" evidence="1">
    <location>
        <begin position="1"/>
        <end position="38"/>
    </location>
</feature>
<name>A0A4S4LG54_9AGAM</name>
<feature type="compositionally biased region" description="Polar residues" evidence="1">
    <location>
        <begin position="225"/>
        <end position="241"/>
    </location>
</feature>
<evidence type="ECO:0000313" key="3">
    <source>
        <dbReference type="Proteomes" id="UP000310158"/>
    </source>
</evidence>
<feature type="compositionally biased region" description="Acidic residues" evidence="1">
    <location>
        <begin position="319"/>
        <end position="329"/>
    </location>
</feature>
<feature type="compositionally biased region" description="Low complexity" evidence="1">
    <location>
        <begin position="214"/>
        <end position="223"/>
    </location>
</feature>
<feature type="region of interest" description="Disordered" evidence="1">
    <location>
        <begin position="180"/>
        <end position="382"/>
    </location>
</feature>
<dbReference type="AlphaFoldDB" id="A0A4S4LG54"/>
<evidence type="ECO:0000313" key="2">
    <source>
        <dbReference type="EMBL" id="THH10906.1"/>
    </source>
</evidence>
<feature type="region of interest" description="Disordered" evidence="1">
    <location>
        <begin position="53"/>
        <end position="73"/>
    </location>
</feature>
<feature type="compositionally biased region" description="Polar residues" evidence="1">
    <location>
        <begin position="294"/>
        <end position="308"/>
    </location>
</feature>
<proteinExistence type="predicted"/>
<comment type="caution">
    <text evidence="2">The sequence shown here is derived from an EMBL/GenBank/DDBJ whole genome shotgun (WGS) entry which is preliminary data.</text>
</comment>
<reference evidence="2 3" key="1">
    <citation type="submission" date="2019-02" db="EMBL/GenBank/DDBJ databases">
        <title>Genome sequencing of the rare red list fungi Bondarzewia mesenterica.</title>
        <authorList>
            <person name="Buettner E."/>
            <person name="Kellner H."/>
        </authorList>
    </citation>
    <scope>NUCLEOTIDE SEQUENCE [LARGE SCALE GENOMIC DNA]</scope>
    <source>
        <strain evidence="2 3">DSM 108281</strain>
    </source>
</reference>
<dbReference type="EMBL" id="SGPL01000543">
    <property type="protein sequence ID" value="THH10906.1"/>
    <property type="molecule type" value="Genomic_DNA"/>
</dbReference>
<keyword evidence="3" id="KW-1185">Reference proteome</keyword>
<organism evidence="2 3">
    <name type="scientific">Bondarzewia mesenterica</name>
    <dbReference type="NCBI Taxonomy" id="1095465"/>
    <lineage>
        <taxon>Eukaryota</taxon>
        <taxon>Fungi</taxon>
        <taxon>Dikarya</taxon>
        <taxon>Basidiomycota</taxon>
        <taxon>Agaricomycotina</taxon>
        <taxon>Agaricomycetes</taxon>
        <taxon>Russulales</taxon>
        <taxon>Bondarzewiaceae</taxon>
        <taxon>Bondarzewia</taxon>
    </lineage>
</organism>
<evidence type="ECO:0000256" key="1">
    <source>
        <dbReference type="SAM" id="MobiDB-lite"/>
    </source>
</evidence>
<feature type="compositionally biased region" description="Low complexity" evidence="1">
    <location>
        <begin position="267"/>
        <end position="279"/>
    </location>
</feature>
<dbReference type="Proteomes" id="UP000310158">
    <property type="component" value="Unassembled WGS sequence"/>
</dbReference>
<sequence>MASSHDLDLWSSLFPGSPAPSEPHPSESLPSENTYEDLADPRLNIRSLSWRDLTSSSHAGPPKRNFSPNGSDLVLSHAMDTVAPTSRSSSAASNSSSSYPSSSFLDFSYPDIADDPKYHPSYHYSAMFASPSPLTLQKTTSLTPSSFFSPPDTSKIMNLHPSISATPNFLLSPAPFRSFLDDSRSPSPGISPIERSPRRKRPLLPFSHNRSRSRSNSSSIFSRDPSLTFSDSPSPLRTQGTPFMDRLLHARASSPSLPSSPAPPTSSLPHLASSPSDLATTPEPDLEPEATPARTRSPSTFGSPLSALSSSNRDHDSASDSDSDSDSNSDLDVPLQTRITRSRARACLLPAFPSPPPKPLVVKPVLRRGPRRRAADKENYAPIPLRPAEVNVKPQFLSPTT</sequence>